<name>A0A090IVN3_9GAMM</name>
<dbReference type="PANTHER" id="PTHR30189:SF1">
    <property type="entry name" value="LPS-ASSEMBLY PROTEIN LPTD"/>
    <property type="match status" value="1"/>
</dbReference>
<feature type="signal peptide" evidence="4">
    <location>
        <begin position="1"/>
        <end position="24"/>
    </location>
</feature>
<dbReference type="Pfam" id="PF04453">
    <property type="entry name" value="LptD"/>
    <property type="match status" value="1"/>
</dbReference>
<dbReference type="KEGG" id="awd:AWOD_I_2390"/>
<reference evidence="8" key="1">
    <citation type="submission" date="2014-09" db="EMBL/GenBank/DDBJ databases">
        <authorList>
            <person name="Hjerde E."/>
        </authorList>
    </citation>
    <scope>NUCLEOTIDE SEQUENCE [LARGE SCALE GENOMIC DNA]</scope>
    <source>
        <strain evidence="8">06/09/139</strain>
    </source>
</reference>
<evidence type="ECO:0000313" key="8">
    <source>
        <dbReference type="Proteomes" id="UP000032427"/>
    </source>
</evidence>
<dbReference type="HAMAP" id="MF_01411">
    <property type="entry name" value="LPS_assembly_LptD"/>
    <property type="match status" value="1"/>
</dbReference>
<dbReference type="GO" id="GO:1990351">
    <property type="term" value="C:transporter complex"/>
    <property type="evidence" value="ECO:0007669"/>
    <property type="project" value="TreeGrafter"/>
</dbReference>
<dbReference type="PANTHER" id="PTHR30189">
    <property type="entry name" value="LPS-ASSEMBLY PROTEIN"/>
    <property type="match status" value="1"/>
</dbReference>
<dbReference type="PATRIC" id="fig|80852.17.peg.2474"/>
<gene>
    <name evidence="7" type="primary">imp</name>
    <name evidence="4" type="synonym">lptD</name>
    <name evidence="7" type="ORF">AWOD_I_2390</name>
</gene>
<evidence type="ECO:0000259" key="6">
    <source>
        <dbReference type="Pfam" id="PF04453"/>
    </source>
</evidence>
<sequence length="787" mass="89539" precursor="true">MPFTSRSLLASFAGCLIYGSPAIANDDAQSAPSDSTISFPLKMSQVNICEVPEPLSKEEEKKQSVLIQANRVEASNNSKAVYKGNVHIIKGRQEIKADSITLHQNENIIIAEGDVDYSSMEMRSKSDKITTDLDSEDITMINTSYSMSCQPIRGEASRILKTGQEIYQLEDASFTTCPKEDNSWRFKASNIELAQSDEWATFYNARFEVLDVPIFYLPYLTVPVNATRKTGVLIPSVSLDSKNGFELSVPIYWNIAPNYDATTTLNYMEKRGTQLDAEFRYLLDVGQGEVEAEYLNEDAKFKEKGKRWGVSWEHAGIYQKHWKFDIEYAQVSDITYFQDLNSNIGTRDEGQLKQSGEVSYRTQDWDMTMRVRDFQVLVEDSNPYRLLPQIEFNYYSPQFYKELDFTLHSHISKFATDDPTKPSANRVHLEPKLSLPLSSTWWSLTPEASLLYTYYSQDFDAKKDASLSDLEEETSRTIPEVRINGAIYLDSTHKFLGEYLQTLEPKIQYLYVPEIDQSEIYGGKGDGGYDSSKLQLDYYGLFRDRQYSGVDYIAQANQFSVGATSRFYDDAYKERMNISFGQILYLAGTGTTNNSDDNKNSSAWAIESDFNYDDYLFYHGGLQFDSNVDELQIANSTLEYRFPRGYIQANYRYVSKNYIESNVSFQDELNIITQHGIYQAGLLSQYNLGDNWALQGQYFHDTKEDQMIEALVGVTYLSDCWSFGLTYSDQLIAPNSDSALPIGSYEPKYEDNLMLSIAIRGLGTNTGISSGSTTNALDYGRPFYLNN</sequence>
<keyword evidence="1 4" id="KW-0732">Signal</keyword>
<feature type="domain" description="LptD C-terminal" evidence="6">
    <location>
        <begin position="306"/>
        <end position="692"/>
    </location>
</feature>
<evidence type="ECO:0000256" key="4">
    <source>
        <dbReference type="HAMAP-Rule" id="MF_01411"/>
    </source>
</evidence>
<protein>
    <recommendedName>
        <fullName evidence="4">LPS-assembly protein LptD</fullName>
    </recommendedName>
</protein>
<keyword evidence="2 4" id="KW-0472">Membrane</keyword>
<accession>A0A090IVN3</accession>
<dbReference type="GO" id="GO:0015920">
    <property type="term" value="P:lipopolysaccharide transport"/>
    <property type="evidence" value="ECO:0007669"/>
    <property type="project" value="InterPro"/>
</dbReference>
<evidence type="ECO:0000256" key="2">
    <source>
        <dbReference type="ARBA" id="ARBA00023136"/>
    </source>
</evidence>
<dbReference type="InterPro" id="IPR007543">
    <property type="entry name" value="LptD_C"/>
</dbReference>
<comment type="subunit">
    <text evidence="4">Component of the lipopolysaccharide transport and assembly complex. Interacts with LptE and LptA.</text>
</comment>
<dbReference type="EMBL" id="LN554846">
    <property type="protein sequence ID" value="CED72445.1"/>
    <property type="molecule type" value="Genomic_DNA"/>
</dbReference>
<feature type="chain" id="PRO_5008982858" description="LPS-assembly protein LptD" evidence="4">
    <location>
        <begin position="25"/>
        <end position="787"/>
    </location>
</feature>
<evidence type="ECO:0000313" key="7">
    <source>
        <dbReference type="EMBL" id="CED72445.1"/>
    </source>
</evidence>
<feature type="domain" description="Organic solvent tolerance-like N-terminal" evidence="5">
    <location>
        <begin position="67"/>
        <end position="197"/>
    </location>
</feature>
<dbReference type="HOGENOM" id="CLU_009039_0_0_6"/>
<dbReference type="GO" id="GO:0043165">
    <property type="term" value="P:Gram-negative-bacterium-type cell outer membrane assembly"/>
    <property type="evidence" value="ECO:0007669"/>
    <property type="project" value="UniProtKB-UniRule"/>
</dbReference>
<dbReference type="GO" id="GO:0009279">
    <property type="term" value="C:cell outer membrane"/>
    <property type="evidence" value="ECO:0007669"/>
    <property type="project" value="UniProtKB-SubCell"/>
</dbReference>
<dbReference type="AlphaFoldDB" id="A0A090IVN3"/>
<dbReference type="InterPro" id="IPR005653">
    <property type="entry name" value="OstA-like_N"/>
</dbReference>
<dbReference type="GeneID" id="28541981"/>
<keyword evidence="8" id="KW-1185">Reference proteome</keyword>
<dbReference type="STRING" id="80852.AWOD_I_2390"/>
<evidence type="ECO:0000256" key="1">
    <source>
        <dbReference type="ARBA" id="ARBA00022729"/>
    </source>
</evidence>
<evidence type="ECO:0000256" key="3">
    <source>
        <dbReference type="ARBA" id="ARBA00023237"/>
    </source>
</evidence>
<keyword evidence="3 4" id="KW-0998">Cell outer membrane</keyword>
<comment type="subcellular location">
    <subcellularLocation>
        <location evidence="4">Cell outer membrane</location>
    </subcellularLocation>
</comment>
<comment type="function">
    <text evidence="4">Together with LptE, is involved in the assembly of lipopolysaccharide (LPS) at the surface of the outer membrane.</text>
</comment>
<dbReference type="Proteomes" id="UP000032427">
    <property type="component" value="Chromosome 1"/>
</dbReference>
<dbReference type="Pfam" id="PF03968">
    <property type="entry name" value="LptD_N"/>
    <property type="match status" value="1"/>
</dbReference>
<evidence type="ECO:0000259" key="5">
    <source>
        <dbReference type="Pfam" id="PF03968"/>
    </source>
</evidence>
<dbReference type="NCBIfam" id="NF002997">
    <property type="entry name" value="PRK03761.1"/>
    <property type="match status" value="1"/>
</dbReference>
<dbReference type="Gene3D" id="2.60.450.10">
    <property type="entry name" value="Lipopolysaccharide (LPS) transport protein A like domain"/>
    <property type="match status" value="1"/>
</dbReference>
<dbReference type="InterPro" id="IPR050218">
    <property type="entry name" value="LptD"/>
</dbReference>
<comment type="caution">
    <text evidence="4">Lacks conserved residue(s) required for the propagation of feature annotation.</text>
</comment>
<proteinExistence type="inferred from homology"/>
<comment type="similarity">
    <text evidence="4">Belongs to the LptD family.</text>
</comment>
<organism evidence="7 8">
    <name type="scientific">Aliivibrio wodanis</name>
    <dbReference type="NCBI Taxonomy" id="80852"/>
    <lineage>
        <taxon>Bacteria</taxon>
        <taxon>Pseudomonadati</taxon>
        <taxon>Pseudomonadota</taxon>
        <taxon>Gammaproteobacteria</taxon>
        <taxon>Vibrionales</taxon>
        <taxon>Vibrionaceae</taxon>
        <taxon>Aliivibrio</taxon>
    </lineage>
</organism>
<dbReference type="InterPro" id="IPR020889">
    <property type="entry name" value="LipoPS_assembly_LptD"/>
</dbReference>
<dbReference type="OrthoDB" id="9760225at2"/>